<dbReference type="EMBL" id="BBLT01000003">
    <property type="protein sequence ID" value="GAL84463.1"/>
    <property type="molecule type" value="Genomic_DNA"/>
</dbReference>
<dbReference type="Gene3D" id="1.10.357.40">
    <property type="entry name" value="YbiA-like"/>
    <property type="match status" value="1"/>
</dbReference>
<gene>
    <name evidence="4" type="ORF">MYP_1691</name>
</gene>
<evidence type="ECO:0000256" key="1">
    <source>
        <dbReference type="ARBA" id="ARBA00000022"/>
    </source>
</evidence>
<evidence type="ECO:0000259" key="3">
    <source>
        <dbReference type="Pfam" id="PF08719"/>
    </source>
</evidence>
<dbReference type="Proteomes" id="UP000030185">
    <property type="component" value="Unassembled WGS sequence"/>
</dbReference>
<dbReference type="NCBIfam" id="TIGR02464">
    <property type="entry name" value="ribofla_fusion"/>
    <property type="match status" value="1"/>
</dbReference>
<dbReference type="CDD" id="cd15457">
    <property type="entry name" value="NADAR"/>
    <property type="match status" value="1"/>
</dbReference>
<evidence type="ECO:0000256" key="2">
    <source>
        <dbReference type="ARBA" id="ARBA00000751"/>
    </source>
</evidence>
<sequence>MKMTYSIQHLIDRINNGERLKYIYFWGHQPAKDGAITNSCFSQWWIADFRVDGIIYKTAEHWMMAKKAELFGDKELHEKIIHAKSQGEAKDLGRRISEFNQENWEASRFEIVVEGNYHKFSQHLELKDFLLKTQDRILVEASPVDNIWGVGLAKDNARIENPEEWNGLNLLGFALMEVRDKLNKE</sequence>
<dbReference type="SUPFAM" id="SSF143990">
    <property type="entry name" value="YbiA-like"/>
    <property type="match status" value="1"/>
</dbReference>
<evidence type="ECO:0000313" key="5">
    <source>
        <dbReference type="Proteomes" id="UP000030185"/>
    </source>
</evidence>
<comment type="caution">
    <text evidence="4">The sequence shown here is derived from an EMBL/GenBank/DDBJ whole genome shotgun (WGS) entry which is preliminary data.</text>
</comment>
<proteinExistence type="predicted"/>
<dbReference type="Pfam" id="PF08719">
    <property type="entry name" value="NADAR"/>
    <property type="match status" value="1"/>
</dbReference>
<name>A0A098LE57_9BACT</name>
<dbReference type="InterPro" id="IPR012816">
    <property type="entry name" value="NADAR"/>
</dbReference>
<comment type="catalytic activity">
    <reaction evidence="2">
        <text>2,5-diamino-6-hydroxy-4-(5-phosphoribosylamino)-pyrimidine + H2O = 2,5,6-triamino-4-hydroxypyrimidine + D-ribose 5-phosphate</text>
        <dbReference type="Rhea" id="RHEA:23436"/>
        <dbReference type="ChEBI" id="CHEBI:15377"/>
        <dbReference type="ChEBI" id="CHEBI:58614"/>
        <dbReference type="ChEBI" id="CHEBI:78346"/>
        <dbReference type="ChEBI" id="CHEBI:137796"/>
    </reaction>
</comment>
<reference evidence="4 5" key="1">
    <citation type="submission" date="2014-09" db="EMBL/GenBank/DDBJ databases">
        <title>Sporocytophaga myxococcoides PG-01 genome sequencing.</title>
        <authorList>
            <person name="Liu L."/>
            <person name="Gao P.J."/>
            <person name="Chen G.J."/>
            <person name="Wang L.S."/>
        </authorList>
    </citation>
    <scope>NUCLEOTIDE SEQUENCE [LARGE SCALE GENOMIC DNA]</scope>
    <source>
        <strain evidence="4 5">PG-01</strain>
    </source>
</reference>
<accession>A0A098LE57</accession>
<comment type="catalytic activity">
    <reaction evidence="1">
        <text>5-amino-6-(5-phospho-D-ribosylamino)uracil + H2O = 5,6-diaminouracil + D-ribose 5-phosphate</text>
        <dbReference type="Rhea" id="RHEA:55020"/>
        <dbReference type="ChEBI" id="CHEBI:15377"/>
        <dbReference type="ChEBI" id="CHEBI:46252"/>
        <dbReference type="ChEBI" id="CHEBI:58453"/>
        <dbReference type="ChEBI" id="CHEBI:78346"/>
    </reaction>
</comment>
<keyword evidence="5" id="KW-1185">Reference proteome</keyword>
<dbReference type="AlphaFoldDB" id="A0A098LE57"/>
<dbReference type="eggNOG" id="COG3236">
    <property type="taxonomic scope" value="Bacteria"/>
</dbReference>
<dbReference type="STRING" id="153721.MYP_1691"/>
<evidence type="ECO:0000313" key="4">
    <source>
        <dbReference type="EMBL" id="GAL84463.1"/>
    </source>
</evidence>
<organism evidence="4 5">
    <name type="scientific">Sporocytophaga myxococcoides</name>
    <dbReference type="NCBI Taxonomy" id="153721"/>
    <lineage>
        <taxon>Bacteria</taxon>
        <taxon>Pseudomonadati</taxon>
        <taxon>Bacteroidota</taxon>
        <taxon>Cytophagia</taxon>
        <taxon>Cytophagales</taxon>
        <taxon>Cytophagaceae</taxon>
        <taxon>Sporocytophaga</taxon>
    </lineage>
</organism>
<feature type="domain" description="NADAR" evidence="3">
    <location>
        <begin position="24"/>
        <end position="182"/>
    </location>
</feature>
<protein>
    <recommendedName>
        <fullName evidence="3">NADAR domain-containing protein</fullName>
    </recommendedName>
</protein>
<dbReference type="InterPro" id="IPR037238">
    <property type="entry name" value="YbiA-like_sf"/>
</dbReference>